<reference evidence="2" key="1">
    <citation type="submission" date="2020-12" db="EMBL/GenBank/DDBJ databases">
        <title>M. sibirica DSM 26468T genome.</title>
        <authorList>
            <person name="Thieme N."/>
            <person name="Rettenmaier R."/>
            <person name="Zverlov V."/>
            <person name="Liebl W."/>
        </authorList>
    </citation>
    <scope>NUCLEOTIDE SEQUENCE</scope>
    <source>
        <strain evidence="2">DSM 26468</strain>
    </source>
</reference>
<sequence>MGRIFIGFLFVFLNFNFNLNASTIGLIPDFIGYILIHKGLYELSLRSQWFGKVKPYVRCMVLFTAVIYVFDLLGISVSMGYLSLFLGLVSTIISLYITYSIVMGIQDMEKIYQWKLKAETLFMVWKLIAICSFLTYLALIAPLLGFMGMVAGFIFHIVFLYYFNISKGMYESQVNS</sequence>
<keyword evidence="1" id="KW-0812">Transmembrane</keyword>
<accession>A0A8J7HB18</accession>
<feature type="transmembrane region" description="Helical" evidence="1">
    <location>
        <begin position="145"/>
        <end position="163"/>
    </location>
</feature>
<feature type="transmembrane region" description="Helical" evidence="1">
    <location>
        <begin position="6"/>
        <end position="36"/>
    </location>
</feature>
<gene>
    <name evidence="2" type="ORF">I5677_06770</name>
</gene>
<name>A0A8J7HB18_9FIRM</name>
<protein>
    <submittedName>
        <fullName evidence="2">Uncharacterized protein</fullName>
    </submittedName>
</protein>
<dbReference type="EMBL" id="JAEAGR010000005">
    <property type="protein sequence ID" value="MBH1940586.1"/>
    <property type="molecule type" value="Genomic_DNA"/>
</dbReference>
<feature type="transmembrane region" description="Helical" evidence="1">
    <location>
        <begin position="81"/>
        <end position="99"/>
    </location>
</feature>
<evidence type="ECO:0000256" key="1">
    <source>
        <dbReference type="SAM" id="Phobius"/>
    </source>
</evidence>
<evidence type="ECO:0000313" key="2">
    <source>
        <dbReference type="EMBL" id="MBH1940586.1"/>
    </source>
</evidence>
<organism evidence="2 3">
    <name type="scientific">Mobilitalea sibirica</name>
    <dbReference type="NCBI Taxonomy" id="1462919"/>
    <lineage>
        <taxon>Bacteria</taxon>
        <taxon>Bacillati</taxon>
        <taxon>Bacillota</taxon>
        <taxon>Clostridia</taxon>
        <taxon>Lachnospirales</taxon>
        <taxon>Lachnospiraceae</taxon>
        <taxon>Mobilitalea</taxon>
    </lineage>
</organism>
<keyword evidence="1" id="KW-1133">Transmembrane helix</keyword>
<evidence type="ECO:0000313" key="3">
    <source>
        <dbReference type="Proteomes" id="UP000623269"/>
    </source>
</evidence>
<comment type="caution">
    <text evidence="2">The sequence shown here is derived from an EMBL/GenBank/DDBJ whole genome shotgun (WGS) entry which is preliminary data.</text>
</comment>
<proteinExistence type="predicted"/>
<keyword evidence="1" id="KW-0472">Membrane</keyword>
<feature type="transmembrane region" description="Helical" evidence="1">
    <location>
        <begin position="120"/>
        <end position="139"/>
    </location>
</feature>
<feature type="transmembrane region" description="Helical" evidence="1">
    <location>
        <begin position="56"/>
        <end position="75"/>
    </location>
</feature>
<dbReference type="Proteomes" id="UP000623269">
    <property type="component" value="Unassembled WGS sequence"/>
</dbReference>
<dbReference type="RefSeq" id="WP_197660807.1">
    <property type="nucleotide sequence ID" value="NZ_JAEAGR010000005.1"/>
</dbReference>
<dbReference type="AlphaFoldDB" id="A0A8J7HB18"/>
<keyword evidence="3" id="KW-1185">Reference proteome</keyword>